<accession>A0A7R9BNP3</accession>
<dbReference type="PANTHER" id="PTHR24331:SF0">
    <property type="entry name" value="DBX"/>
    <property type="match status" value="1"/>
</dbReference>
<evidence type="ECO:0000256" key="3">
    <source>
        <dbReference type="RuleBase" id="RU000682"/>
    </source>
</evidence>
<dbReference type="AlphaFoldDB" id="A0A7R9BNP3"/>
<dbReference type="InterPro" id="IPR001356">
    <property type="entry name" value="HD"/>
</dbReference>
<feature type="domain" description="Homeobox" evidence="5">
    <location>
        <begin position="122"/>
        <end position="172"/>
    </location>
</feature>
<dbReference type="OrthoDB" id="6159439at2759"/>
<keyword evidence="2 3" id="KW-0539">Nucleus</keyword>
<feature type="compositionally biased region" description="Basic residues" evidence="4">
    <location>
        <begin position="72"/>
        <end position="96"/>
    </location>
</feature>
<evidence type="ECO:0000256" key="1">
    <source>
        <dbReference type="ARBA" id="ARBA00004123"/>
    </source>
</evidence>
<evidence type="ECO:0000313" key="6">
    <source>
        <dbReference type="EMBL" id="CAD7277847.1"/>
    </source>
</evidence>
<feature type="region of interest" description="Disordered" evidence="4">
    <location>
        <begin position="71"/>
        <end position="121"/>
    </location>
</feature>
<feature type="compositionally biased region" description="Low complexity" evidence="4">
    <location>
        <begin position="101"/>
        <end position="116"/>
    </location>
</feature>
<evidence type="ECO:0000259" key="5">
    <source>
        <dbReference type="PROSITE" id="PS50071"/>
    </source>
</evidence>
<dbReference type="GO" id="GO:0006357">
    <property type="term" value="P:regulation of transcription by RNA polymerase II"/>
    <property type="evidence" value="ECO:0007669"/>
    <property type="project" value="TreeGrafter"/>
</dbReference>
<dbReference type="Gene3D" id="1.10.10.60">
    <property type="entry name" value="Homeodomain-like"/>
    <property type="match status" value="1"/>
</dbReference>
<proteinExistence type="predicted"/>
<dbReference type="InterPro" id="IPR009057">
    <property type="entry name" value="Homeodomain-like_sf"/>
</dbReference>
<dbReference type="GO" id="GO:0005634">
    <property type="term" value="C:nucleus"/>
    <property type="evidence" value="ECO:0007669"/>
    <property type="project" value="UniProtKB-SubCell"/>
</dbReference>
<dbReference type="EMBL" id="CAJPEX010001033">
    <property type="protein sequence ID" value="CAG0917999.1"/>
    <property type="molecule type" value="Genomic_DNA"/>
</dbReference>
<evidence type="ECO:0000313" key="7">
    <source>
        <dbReference type="Proteomes" id="UP000678499"/>
    </source>
</evidence>
<keyword evidence="2 3" id="KW-0238">DNA-binding</keyword>
<dbReference type="Pfam" id="PF00046">
    <property type="entry name" value="Homeodomain"/>
    <property type="match status" value="1"/>
</dbReference>
<evidence type="ECO:0000256" key="4">
    <source>
        <dbReference type="SAM" id="MobiDB-lite"/>
    </source>
</evidence>
<comment type="subcellular location">
    <subcellularLocation>
        <location evidence="1 2 3">Nucleus</location>
    </subcellularLocation>
</comment>
<name>A0A7R9BNP3_9CRUS</name>
<protein>
    <recommendedName>
        <fullName evidence="5">Homeobox domain-containing protein</fullName>
    </recommendedName>
</protein>
<organism evidence="6">
    <name type="scientific">Notodromas monacha</name>
    <dbReference type="NCBI Taxonomy" id="399045"/>
    <lineage>
        <taxon>Eukaryota</taxon>
        <taxon>Metazoa</taxon>
        <taxon>Ecdysozoa</taxon>
        <taxon>Arthropoda</taxon>
        <taxon>Crustacea</taxon>
        <taxon>Oligostraca</taxon>
        <taxon>Ostracoda</taxon>
        <taxon>Podocopa</taxon>
        <taxon>Podocopida</taxon>
        <taxon>Cypridocopina</taxon>
        <taxon>Cypridoidea</taxon>
        <taxon>Cyprididae</taxon>
        <taxon>Notodromas</taxon>
    </lineage>
</organism>
<gene>
    <name evidence="6" type="ORF">NMOB1V02_LOCUS5568</name>
</gene>
<dbReference type="GO" id="GO:0003677">
    <property type="term" value="F:DNA binding"/>
    <property type="evidence" value="ECO:0007669"/>
    <property type="project" value="UniProtKB-UniRule"/>
</dbReference>
<keyword evidence="2 3" id="KW-0371">Homeobox</keyword>
<dbReference type="EMBL" id="OA883070">
    <property type="protein sequence ID" value="CAD7277847.1"/>
    <property type="molecule type" value="Genomic_DNA"/>
</dbReference>
<keyword evidence="7" id="KW-1185">Reference proteome</keyword>
<sequence length="222" mass="23804">MTMTRMEERHDCAVLTLIGVSVAAPRRGITAEMTAVTSAAAAAAAEAAAAASSAGTTTTGAGAGFVGSAGLLHHHHHHPHHHHHHPHHHPHHHIQHPHLPPGALGAAGASLPWAPLNRGKPRRGMMRRAVFSDTQRQGLEQRFQVQKYISKPDRKKLAEKLGLKDSQVRGNFPLIPSAVRLFVRRQEKTTTIEGDKRAARAADTVVVVVAGVRLIALSHAPS</sequence>
<dbReference type="SUPFAM" id="SSF46689">
    <property type="entry name" value="Homeodomain-like"/>
    <property type="match status" value="1"/>
</dbReference>
<dbReference type="InterPro" id="IPR051662">
    <property type="entry name" value="H2.0_Homeobox_NeuralPatt"/>
</dbReference>
<dbReference type="CDD" id="cd00086">
    <property type="entry name" value="homeodomain"/>
    <property type="match status" value="1"/>
</dbReference>
<evidence type="ECO:0000256" key="2">
    <source>
        <dbReference type="PROSITE-ProRule" id="PRU00108"/>
    </source>
</evidence>
<dbReference type="SMART" id="SM00389">
    <property type="entry name" value="HOX"/>
    <property type="match status" value="1"/>
</dbReference>
<dbReference type="PANTHER" id="PTHR24331">
    <property type="entry name" value="DBX"/>
    <property type="match status" value="1"/>
</dbReference>
<feature type="DNA-binding region" description="Homeobox" evidence="2">
    <location>
        <begin position="124"/>
        <end position="173"/>
    </location>
</feature>
<dbReference type="Proteomes" id="UP000678499">
    <property type="component" value="Unassembled WGS sequence"/>
</dbReference>
<dbReference type="PROSITE" id="PS50071">
    <property type="entry name" value="HOMEOBOX_2"/>
    <property type="match status" value="1"/>
</dbReference>
<reference evidence="6" key="1">
    <citation type="submission" date="2020-11" db="EMBL/GenBank/DDBJ databases">
        <authorList>
            <person name="Tran Van P."/>
        </authorList>
    </citation>
    <scope>NUCLEOTIDE SEQUENCE</scope>
</reference>